<protein>
    <recommendedName>
        <fullName evidence="4">Mediator of RNA polymerase II transcription subunit 17</fullName>
    </recommendedName>
</protein>
<gene>
    <name evidence="2" type="ORF">PCOR1329_LOCUS21097</name>
</gene>
<evidence type="ECO:0000313" key="3">
    <source>
        <dbReference type="Proteomes" id="UP001189429"/>
    </source>
</evidence>
<dbReference type="Proteomes" id="UP001189429">
    <property type="component" value="Unassembled WGS sequence"/>
</dbReference>
<reference evidence="2" key="1">
    <citation type="submission" date="2023-10" db="EMBL/GenBank/DDBJ databases">
        <authorList>
            <person name="Chen Y."/>
            <person name="Shah S."/>
            <person name="Dougan E. K."/>
            <person name="Thang M."/>
            <person name="Chan C."/>
        </authorList>
    </citation>
    <scope>NUCLEOTIDE SEQUENCE [LARGE SCALE GENOMIC DNA]</scope>
</reference>
<organism evidence="2 3">
    <name type="scientific">Prorocentrum cordatum</name>
    <dbReference type="NCBI Taxonomy" id="2364126"/>
    <lineage>
        <taxon>Eukaryota</taxon>
        <taxon>Sar</taxon>
        <taxon>Alveolata</taxon>
        <taxon>Dinophyceae</taxon>
        <taxon>Prorocentrales</taxon>
        <taxon>Prorocentraceae</taxon>
        <taxon>Prorocentrum</taxon>
    </lineage>
</organism>
<evidence type="ECO:0000256" key="1">
    <source>
        <dbReference type="SAM" id="MobiDB-lite"/>
    </source>
</evidence>
<accession>A0ABN9RIS0</accession>
<keyword evidence="3" id="KW-1185">Reference proteome</keyword>
<comment type="caution">
    <text evidence="2">The sequence shown here is derived from an EMBL/GenBank/DDBJ whole genome shotgun (WGS) entry which is preliminary data.</text>
</comment>
<feature type="region of interest" description="Disordered" evidence="1">
    <location>
        <begin position="278"/>
        <end position="298"/>
    </location>
</feature>
<feature type="region of interest" description="Disordered" evidence="1">
    <location>
        <begin position="316"/>
        <end position="337"/>
    </location>
</feature>
<proteinExistence type="predicted"/>
<dbReference type="EMBL" id="CAUYUJ010006901">
    <property type="protein sequence ID" value="CAK0818999.1"/>
    <property type="molecule type" value="Genomic_DNA"/>
</dbReference>
<evidence type="ECO:0000313" key="2">
    <source>
        <dbReference type="EMBL" id="CAK0818999.1"/>
    </source>
</evidence>
<evidence type="ECO:0008006" key="4">
    <source>
        <dbReference type="Google" id="ProtNLM"/>
    </source>
</evidence>
<feature type="non-terminal residue" evidence="2">
    <location>
        <position position="1"/>
    </location>
</feature>
<sequence>TTQEYGSVAILAQASLAYGRPSGARARPPEAMVHSGCGAAWASASARTLARRLRRARRQELGLSRAAALAQRTKVLRRALAAHWQLADVLGGFAPCHGDALAAVRLLGAAPAVLIDAQFDLEEGNWARHAPPPGQARLRPVPTEARRAEVAEAALAQTQVLGAVPLAAPLALERPPGVWHEVYSREWGNAPAGGDAKEPSALSDFRVEPRALPLAEVLAPGAWQGFDLVAASAGQAFAQGVAAGWRLAVLEAEAAGEHQRADPYDLLLDALGIESCDGGSEGGGDGDDGGAFGDHTVPAAGESSPLLLSVSGRLGEAVSHNDSDDDSVGGQGQEHADGDAATACSATAASALSGAIATYLGVNEAALLRGDGDDGRTAVGFAELAVPTEDAEGEVRRWLADWSKVAHICSLQEQLGAAKKEVQLLRWKAGWLEIDSVGVRCRAGLPFVLQESGGRLAWHEF</sequence>
<name>A0ABN9RIS0_9DINO</name>